<organism evidence="2 3">
    <name type="scientific">Parasponia andersonii</name>
    <name type="common">Sponia andersonii</name>
    <dbReference type="NCBI Taxonomy" id="3476"/>
    <lineage>
        <taxon>Eukaryota</taxon>
        <taxon>Viridiplantae</taxon>
        <taxon>Streptophyta</taxon>
        <taxon>Embryophyta</taxon>
        <taxon>Tracheophyta</taxon>
        <taxon>Spermatophyta</taxon>
        <taxon>Magnoliopsida</taxon>
        <taxon>eudicotyledons</taxon>
        <taxon>Gunneridae</taxon>
        <taxon>Pentapetalae</taxon>
        <taxon>rosids</taxon>
        <taxon>fabids</taxon>
        <taxon>Rosales</taxon>
        <taxon>Cannabaceae</taxon>
        <taxon>Parasponia</taxon>
    </lineage>
</organism>
<dbReference type="Pfam" id="PF25597">
    <property type="entry name" value="SH3_retrovirus"/>
    <property type="match status" value="1"/>
</dbReference>
<dbReference type="EMBL" id="JXTB01000076">
    <property type="protein sequence ID" value="PON66918.1"/>
    <property type="molecule type" value="Genomic_DNA"/>
</dbReference>
<keyword evidence="3" id="KW-1185">Reference proteome</keyword>
<evidence type="ECO:0000313" key="2">
    <source>
        <dbReference type="EMBL" id="PON66918.1"/>
    </source>
</evidence>
<dbReference type="Proteomes" id="UP000237105">
    <property type="component" value="Unassembled WGS sequence"/>
</dbReference>
<sequence>MPSRILNYETPLNTFLKFFPQTRLFTILPLKVFCCISFVYNHSPNRTKLDPNSLNCIFLGYSSTQKGYKCFSSEKQRYFVYVDVTFFENCPFYAKNSLKGENKNIQEDNFWELALPISSPPYTKVK</sequence>
<protein>
    <recommendedName>
        <fullName evidence="1">Retroviral polymerase SH3-like domain-containing protein</fullName>
    </recommendedName>
</protein>
<name>A0A2P5D0U9_PARAD</name>
<feature type="non-terminal residue" evidence="2">
    <location>
        <position position="126"/>
    </location>
</feature>
<proteinExistence type="predicted"/>
<evidence type="ECO:0000313" key="3">
    <source>
        <dbReference type="Proteomes" id="UP000237105"/>
    </source>
</evidence>
<feature type="domain" description="Retroviral polymerase SH3-like" evidence="1">
    <location>
        <begin position="35"/>
        <end position="97"/>
    </location>
</feature>
<accession>A0A2P5D0U9</accession>
<dbReference type="AlphaFoldDB" id="A0A2P5D0U9"/>
<reference evidence="3" key="1">
    <citation type="submission" date="2016-06" db="EMBL/GenBank/DDBJ databases">
        <title>Parallel loss of symbiosis genes in relatives of nitrogen-fixing non-legume Parasponia.</title>
        <authorList>
            <person name="Van Velzen R."/>
            <person name="Holmer R."/>
            <person name="Bu F."/>
            <person name="Rutten L."/>
            <person name="Van Zeijl A."/>
            <person name="Liu W."/>
            <person name="Santuari L."/>
            <person name="Cao Q."/>
            <person name="Sharma T."/>
            <person name="Shen D."/>
            <person name="Roswanjaya Y."/>
            <person name="Wardhani T."/>
            <person name="Kalhor M.S."/>
            <person name="Jansen J."/>
            <person name="Van den Hoogen J."/>
            <person name="Gungor B."/>
            <person name="Hartog M."/>
            <person name="Hontelez J."/>
            <person name="Verver J."/>
            <person name="Yang W.-C."/>
            <person name="Schijlen E."/>
            <person name="Repin R."/>
            <person name="Schilthuizen M."/>
            <person name="Schranz E."/>
            <person name="Heidstra R."/>
            <person name="Miyata K."/>
            <person name="Fedorova E."/>
            <person name="Kohlen W."/>
            <person name="Bisseling T."/>
            <person name="Smit S."/>
            <person name="Geurts R."/>
        </authorList>
    </citation>
    <scope>NUCLEOTIDE SEQUENCE [LARGE SCALE GENOMIC DNA]</scope>
    <source>
        <strain evidence="3">cv. WU1-14</strain>
    </source>
</reference>
<dbReference type="OrthoDB" id="1166717at2759"/>
<dbReference type="InterPro" id="IPR057670">
    <property type="entry name" value="SH3_retrovirus"/>
</dbReference>
<evidence type="ECO:0000259" key="1">
    <source>
        <dbReference type="Pfam" id="PF25597"/>
    </source>
</evidence>
<gene>
    <name evidence="2" type="ORF">PanWU01x14_107040</name>
</gene>
<comment type="caution">
    <text evidence="2">The sequence shown here is derived from an EMBL/GenBank/DDBJ whole genome shotgun (WGS) entry which is preliminary data.</text>
</comment>